<sequence length="153" mass="16987">MSSYYATIEWKGDAEAVRANKHSRVHEWHLDAGLVVPASPGPAVLPAAVIKEDAVDPEEGLVASLSSCHMLFFIDLIRKHGFTPIAYEDKAEGILGVFEPRKKGLTKIILRPKVTFDGDQPDHAMLEKVHEQAHELCFIGNSLKSEIVVDFRE</sequence>
<dbReference type="InterPro" id="IPR015946">
    <property type="entry name" value="KH_dom-like_a/b"/>
</dbReference>
<name>A0ABU0C2L4_9BRAD</name>
<dbReference type="InterPro" id="IPR003718">
    <property type="entry name" value="OsmC/Ohr_fam"/>
</dbReference>
<protein>
    <submittedName>
        <fullName evidence="1">Organic hydroperoxide reductase OsmC/OhrA</fullName>
    </submittedName>
</protein>
<dbReference type="Gene3D" id="3.30.300.20">
    <property type="match status" value="1"/>
</dbReference>
<comment type="caution">
    <text evidence="1">The sequence shown here is derived from an EMBL/GenBank/DDBJ whole genome shotgun (WGS) entry which is preliminary data.</text>
</comment>
<keyword evidence="2" id="KW-1185">Reference proteome</keyword>
<evidence type="ECO:0000313" key="1">
    <source>
        <dbReference type="EMBL" id="MDQ0324730.1"/>
    </source>
</evidence>
<organism evidence="1 2">
    <name type="scientific">Rhodopseudomonas julia</name>
    <dbReference type="NCBI Taxonomy" id="200617"/>
    <lineage>
        <taxon>Bacteria</taxon>
        <taxon>Pseudomonadati</taxon>
        <taxon>Pseudomonadota</taxon>
        <taxon>Alphaproteobacteria</taxon>
        <taxon>Hyphomicrobiales</taxon>
        <taxon>Nitrobacteraceae</taxon>
        <taxon>Rhodopseudomonas</taxon>
    </lineage>
</organism>
<accession>A0ABU0C2L4</accession>
<dbReference type="InterPro" id="IPR052707">
    <property type="entry name" value="OsmC_Ohr_Peroxiredoxin"/>
</dbReference>
<gene>
    <name evidence="1" type="ORF">J2R99_000579</name>
</gene>
<dbReference type="EMBL" id="JAUSUK010000001">
    <property type="protein sequence ID" value="MDQ0324730.1"/>
    <property type="molecule type" value="Genomic_DNA"/>
</dbReference>
<dbReference type="RefSeq" id="WP_307152991.1">
    <property type="nucleotide sequence ID" value="NZ_JAUSUK010000001.1"/>
</dbReference>
<dbReference type="InterPro" id="IPR036102">
    <property type="entry name" value="OsmC/Ohrsf"/>
</dbReference>
<dbReference type="Pfam" id="PF02566">
    <property type="entry name" value="OsmC"/>
    <property type="match status" value="1"/>
</dbReference>
<dbReference type="SUPFAM" id="SSF82784">
    <property type="entry name" value="OsmC-like"/>
    <property type="match status" value="1"/>
</dbReference>
<proteinExistence type="predicted"/>
<dbReference type="PANTHER" id="PTHR42830:SF2">
    <property type="entry name" value="OSMC_OHR FAMILY PROTEIN"/>
    <property type="match status" value="1"/>
</dbReference>
<dbReference type="Proteomes" id="UP001230253">
    <property type="component" value="Unassembled WGS sequence"/>
</dbReference>
<evidence type="ECO:0000313" key="2">
    <source>
        <dbReference type="Proteomes" id="UP001230253"/>
    </source>
</evidence>
<dbReference type="PANTHER" id="PTHR42830">
    <property type="entry name" value="OSMOTICALLY INDUCIBLE FAMILY PROTEIN"/>
    <property type="match status" value="1"/>
</dbReference>
<reference evidence="1 2" key="1">
    <citation type="submission" date="2023-07" db="EMBL/GenBank/DDBJ databases">
        <title>Genomic Encyclopedia of Type Strains, Phase IV (KMG-IV): sequencing the most valuable type-strain genomes for metagenomic binning, comparative biology and taxonomic classification.</title>
        <authorList>
            <person name="Goeker M."/>
        </authorList>
    </citation>
    <scope>NUCLEOTIDE SEQUENCE [LARGE SCALE GENOMIC DNA]</scope>
    <source>
        <strain evidence="1 2">DSM 11549</strain>
    </source>
</reference>